<evidence type="ECO:0000256" key="3">
    <source>
        <dbReference type="ARBA" id="ARBA00010617"/>
    </source>
</evidence>
<dbReference type="GO" id="GO:0005506">
    <property type="term" value="F:iron ion binding"/>
    <property type="evidence" value="ECO:0007669"/>
    <property type="project" value="InterPro"/>
</dbReference>
<evidence type="ECO:0000256" key="9">
    <source>
        <dbReference type="PIRSR" id="PIRSR602401-1"/>
    </source>
</evidence>
<keyword evidence="12" id="KW-1185">Reference proteome</keyword>
<organism evidence="11 12">
    <name type="scientific">Pisolithus microcarpus 441</name>
    <dbReference type="NCBI Taxonomy" id="765257"/>
    <lineage>
        <taxon>Eukaryota</taxon>
        <taxon>Fungi</taxon>
        <taxon>Dikarya</taxon>
        <taxon>Basidiomycota</taxon>
        <taxon>Agaricomycotina</taxon>
        <taxon>Agaricomycetes</taxon>
        <taxon>Agaricomycetidae</taxon>
        <taxon>Boletales</taxon>
        <taxon>Sclerodermatineae</taxon>
        <taxon>Pisolithaceae</taxon>
        <taxon>Pisolithus</taxon>
    </lineage>
</organism>
<comment type="similarity">
    <text evidence="3 10">Belongs to the cytochrome P450 family.</text>
</comment>
<comment type="pathway">
    <text evidence="2">Secondary metabolite biosynthesis.</text>
</comment>
<protein>
    <recommendedName>
        <fullName evidence="13">Cytochrome P450</fullName>
    </recommendedName>
</protein>
<reference evidence="12" key="2">
    <citation type="submission" date="2015-01" db="EMBL/GenBank/DDBJ databases">
        <title>Evolutionary Origins and Diversification of the Mycorrhizal Mutualists.</title>
        <authorList>
            <consortium name="DOE Joint Genome Institute"/>
            <consortium name="Mycorrhizal Genomics Consortium"/>
            <person name="Kohler A."/>
            <person name="Kuo A."/>
            <person name="Nagy L.G."/>
            <person name="Floudas D."/>
            <person name="Copeland A."/>
            <person name="Barry K.W."/>
            <person name="Cichocki N."/>
            <person name="Veneault-Fourrey C."/>
            <person name="LaButti K."/>
            <person name="Lindquist E.A."/>
            <person name="Lipzen A."/>
            <person name="Lundell T."/>
            <person name="Morin E."/>
            <person name="Murat C."/>
            <person name="Riley R."/>
            <person name="Ohm R."/>
            <person name="Sun H."/>
            <person name="Tunlid A."/>
            <person name="Henrissat B."/>
            <person name="Grigoriev I.V."/>
            <person name="Hibbett D.S."/>
            <person name="Martin F."/>
        </authorList>
    </citation>
    <scope>NUCLEOTIDE SEQUENCE [LARGE SCALE GENOMIC DNA]</scope>
    <source>
        <strain evidence="12">441</strain>
    </source>
</reference>
<evidence type="ECO:0000256" key="5">
    <source>
        <dbReference type="ARBA" id="ARBA00022723"/>
    </source>
</evidence>
<keyword evidence="4 9" id="KW-0349">Heme</keyword>
<evidence type="ECO:0000256" key="2">
    <source>
        <dbReference type="ARBA" id="ARBA00005179"/>
    </source>
</evidence>
<evidence type="ECO:0000313" key="11">
    <source>
        <dbReference type="EMBL" id="KIK25027.1"/>
    </source>
</evidence>
<proteinExistence type="inferred from homology"/>
<feature type="binding site" description="axial binding residue" evidence="9">
    <location>
        <position position="439"/>
    </location>
    <ligand>
        <name>heme</name>
        <dbReference type="ChEBI" id="CHEBI:30413"/>
    </ligand>
    <ligandPart>
        <name>Fe</name>
        <dbReference type="ChEBI" id="CHEBI:18248"/>
    </ligandPart>
</feature>
<dbReference type="InterPro" id="IPR017972">
    <property type="entry name" value="Cyt_P450_CS"/>
</dbReference>
<dbReference type="CDD" id="cd11065">
    <property type="entry name" value="CYP64-like"/>
    <property type="match status" value="1"/>
</dbReference>
<evidence type="ECO:0000256" key="1">
    <source>
        <dbReference type="ARBA" id="ARBA00001971"/>
    </source>
</evidence>
<keyword evidence="8 10" id="KW-0503">Monooxygenase</keyword>
<dbReference type="EMBL" id="KN833711">
    <property type="protein sequence ID" value="KIK25027.1"/>
    <property type="molecule type" value="Genomic_DNA"/>
</dbReference>
<dbReference type="PRINTS" id="PR00463">
    <property type="entry name" value="EP450I"/>
</dbReference>
<dbReference type="InterPro" id="IPR001128">
    <property type="entry name" value="Cyt_P450"/>
</dbReference>
<dbReference type="GO" id="GO:0016705">
    <property type="term" value="F:oxidoreductase activity, acting on paired donors, with incorporation or reduction of molecular oxygen"/>
    <property type="evidence" value="ECO:0007669"/>
    <property type="project" value="InterPro"/>
</dbReference>
<dbReference type="Pfam" id="PF00067">
    <property type="entry name" value="p450"/>
    <property type="match status" value="1"/>
</dbReference>
<dbReference type="GO" id="GO:0004497">
    <property type="term" value="F:monooxygenase activity"/>
    <property type="evidence" value="ECO:0007669"/>
    <property type="project" value="UniProtKB-KW"/>
</dbReference>
<dbReference type="SUPFAM" id="SSF48264">
    <property type="entry name" value="Cytochrome P450"/>
    <property type="match status" value="1"/>
</dbReference>
<keyword evidence="7 9" id="KW-0408">Iron</keyword>
<dbReference type="STRING" id="765257.A0A0C9ZS33"/>
<keyword evidence="6 10" id="KW-0560">Oxidoreductase</keyword>
<comment type="cofactor">
    <cofactor evidence="1 9">
        <name>heme</name>
        <dbReference type="ChEBI" id="CHEBI:30413"/>
    </cofactor>
</comment>
<name>A0A0C9ZS33_9AGAM</name>
<dbReference type="AlphaFoldDB" id="A0A0C9ZS33"/>
<dbReference type="PANTHER" id="PTHR46300">
    <property type="entry name" value="P450, PUTATIVE (EUROFUNG)-RELATED-RELATED"/>
    <property type="match status" value="1"/>
</dbReference>
<evidence type="ECO:0000256" key="8">
    <source>
        <dbReference type="ARBA" id="ARBA00023033"/>
    </source>
</evidence>
<evidence type="ECO:0000256" key="4">
    <source>
        <dbReference type="ARBA" id="ARBA00022617"/>
    </source>
</evidence>
<dbReference type="GO" id="GO:0020037">
    <property type="term" value="F:heme binding"/>
    <property type="evidence" value="ECO:0007669"/>
    <property type="project" value="InterPro"/>
</dbReference>
<dbReference type="InterPro" id="IPR036396">
    <property type="entry name" value="Cyt_P450_sf"/>
</dbReference>
<dbReference type="HOGENOM" id="CLU_001570_2_3_1"/>
<evidence type="ECO:0000256" key="6">
    <source>
        <dbReference type="ARBA" id="ARBA00023002"/>
    </source>
</evidence>
<evidence type="ECO:0000313" key="12">
    <source>
        <dbReference type="Proteomes" id="UP000054018"/>
    </source>
</evidence>
<evidence type="ECO:0008006" key="13">
    <source>
        <dbReference type="Google" id="ProtNLM"/>
    </source>
</evidence>
<sequence>MALSSDNFTHFSCAICFVALLYACRNRILRGGVPLPPGPRGLPLIGSVFDVNLAEPWLTYEEWGKQYGDIVHAKLLGMDLIILNSERIARELLEQRSTIYSDRPHIPTNKLFGMDFNTGLLPYGSEWRLHRKMFRTSLNKEAAATYKLLEMRKVRQLLRNLASSPEEYSKHFNTLSAAIIMAVTYGYDVIPRNDPFVSKLVRLLSLFLDALTPERAALIGAIPLLSYIPSWFPGGRYKQRAKECRTLARDILDEPVNYVKGCIDTGTATKSMVYDLIRGLSGNDQDHYDAVKAVAATVYLGGAETTHATLLVFLLAMVLYPEVQTKAQEEIDRVVGSDRLPDFNDRPSLPYVEGVLLETFRWHPVAPMGLPHMTTRSDVFAGMYVPKGAIILTNLWAMAHDERRFPEPLTFSPERHLTPSGDLAKGTACNAFGFGRRYCPGKFVADQSVWATIVSILATLRIERANDRCGNHIDVIPEFTSGLSSRPKPFRCSIKVRSAAAEQLIFTSYDGD</sequence>
<dbReference type="PROSITE" id="PS00086">
    <property type="entry name" value="CYTOCHROME_P450"/>
    <property type="match status" value="1"/>
</dbReference>
<accession>A0A0C9ZS33</accession>
<evidence type="ECO:0000256" key="7">
    <source>
        <dbReference type="ARBA" id="ARBA00023004"/>
    </source>
</evidence>
<dbReference type="Proteomes" id="UP000054018">
    <property type="component" value="Unassembled WGS sequence"/>
</dbReference>
<reference evidence="11 12" key="1">
    <citation type="submission" date="2014-04" db="EMBL/GenBank/DDBJ databases">
        <authorList>
            <consortium name="DOE Joint Genome Institute"/>
            <person name="Kuo A."/>
            <person name="Kohler A."/>
            <person name="Costa M.D."/>
            <person name="Nagy L.G."/>
            <person name="Floudas D."/>
            <person name="Copeland A."/>
            <person name="Barry K.W."/>
            <person name="Cichocki N."/>
            <person name="Veneault-Fourrey C."/>
            <person name="LaButti K."/>
            <person name="Lindquist E.A."/>
            <person name="Lipzen A."/>
            <person name="Lundell T."/>
            <person name="Morin E."/>
            <person name="Murat C."/>
            <person name="Sun H."/>
            <person name="Tunlid A."/>
            <person name="Henrissat B."/>
            <person name="Grigoriev I.V."/>
            <person name="Hibbett D.S."/>
            <person name="Martin F."/>
            <person name="Nordberg H.P."/>
            <person name="Cantor M.N."/>
            <person name="Hua S.X."/>
        </authorList>
    </citation>
    <scope>NUCLEOTIDE SEQUENCE [LARGE SCALE GENOMIC DNA]</scope>
    <source>
        <strain evidence="11 12">441</strain>
    </source>
</reference>
<dbReference type="Gene3D" id="1.10.630.10">
    <property type="entry name" value="Cytochrome P450"/>
    <property type="match status" value="1"/>
</dbReference>
<gene>
    <name evidence="11" type="ORF">PISMIDRAFT_677559</name>
</gene>
<dbReference type="InterPro" id="IPR050364">
    <property type="entry name" value="Cytochrome_P450_fung"/>
</dbReference>
<dbReference type="InterPro" id="IPR002401">
    <property type="entry name" value="Cyt_P450_E_grp-I"/>
</dbReference>
<dbReference type="OrthoDB" id="2789670at2759"/>
<dbReference type="PANTHER" id="PTHR46300:SF7">
    <property type="entry name" value="P450, PUTATIVE (EUROFUNG)-RELATED"/>
    <property type="match status" value="1"/>
</dbReference>
<evidence type="ECO:0000256" key="10">
    <source>
        <dbReference type="RuleBase" id="RU000461"/>
    </source>
</evidence>
<keyword evidence="5 9" id="KW-0479">Metal-binding</keyword>